<keyword evidence="2" id="KW-1185">Reference proteome</keyword>
<sequence>MIEIYRIETVASEEAGGGVIRRIMVRTDSLEKAKERALKVFALARRPQSRDPEIEAVRVLNGAGHELFSVSTRD</sequence>
<evidence type="ECO:0000313" key="2">
    <source>
        <dbReference type="Proteomes" id="UP000035489"/>
    </source>
</evidence>
<dbReference type="AlphaFoldDB" id="A0A0H1RDG8"/>
<dbReference type="Proteomes" id="UP000035489">
    <property type="component" value="Unassembled WGS sequence"/>
</dbReference>
<name>A0A0H1RDG8_9HYPH</name>
<organism evidence="1 2">
    <name type="scientific">Microvirga vignae</name>
    <dbReference type="NCBI Taxonomy" id="1225564"/>
    <lineage>
        <taxon>Bacteria</taxon>
        <taxon>Pseudomonadati</taxon>
        <taxon>Pseudomonadota</taxon>
        <taxon>Alphaproteobacteria</taxon>
        <taxon>Hyphomicrobiales</taxon>
        <taxon>Methylobacteriaceae</taxon>
        <taxon>Microvirga</taxon>
    </lineage>
</organism>
<evidence type="ECO:0000313" key="1">
    <source>
        <dbReference type="EMBL" id="KLK93129.1"/>
    </source>
</evidence>
<gene>
    <name evidence="1" type="ORF">AA309_11300</name>
</gene>
<comment type="caution">
    <text evidence="1">The sequence shown here is derived from an EMBL/GenBank/DDBJ whole genome shotgun (WGS) entry which is preliminary data.</text>
</comment>
<dbReference type="EMBL" id="LCYG01000023">
    <property type="protein sequence ID" value="KLK93129.1"/>
    <property type="molecule type" value="Genomic_DNA"/>
</dbReference>
<dbReference type="STRING" id="1225564.AA309_11300"/>
<protein>
    <submittedName>
        <fullName evidence="1">Uncharacterized protein</fullName>
    </submittedName>
</protein>
<dbReference type="RefSeq" id="WP_047189102.1">
    <property type="nucleotide sequence ID" value="NZ_LCYG01000023.1"/>
</dbReference>
<accession>A0A0H1RDG8</accession>
<proteinExistence type="predicted"/>
<reference evidence="1 2" key="1">
    <citation type="submission" date="2015-05" db="EMBL/GenBank/DDBJ databases">
        <title>Draft genome sequence of Microvirga vignae strain BR3299, a novel nitrogen fixing bacteria isolated from Brazil semi-aired region.</title>
        <authorList>
            <person name="Zilli J.E."/>
            <person name="Passos S.R."/>
            <person name="Leite J."/>
            <person name="Baldani J.I."/>
            <person name="Xavier G.R."/>
            <person name="Rumjaneck N.G."/>
            <person name="Simoes-Araujo J.L."/>
        </authorList>
    </citation>
    <scope>NUCLEOTIDE SEQUENCE [LARGE SCALE GENOMIC DNA]</scope>
    <source>
        <strain evidence="1 2">BR3299</strain>
    </source>
</reference>
<dbReference type="PATRIC" id="fig|1225564.3.peg.2935"/>